<dbReference type="EMBL" id="ADFP01000098">
    <property type="protein sequence ID" value="EFB90022.1"/>
    <property type="molecule type" value="Genomic_DNA"/>
</dbReference>
<reference evidence="1 2" key="1">
    <citation type="submission" date="2009-12" db="EMBL/GenBank/DDBJ databases">
        <authorList>
            <person name="Shrivastava S."/>
            <person name="Madupu R."/>
            <person name="Durkin A.S."/>
            <person name="Torralba M."/>
            <person name="Methe B."/>
            <person name="Sutton G.G."/>
            <person name="Strausberg R.L."/>
            <person name="Nelson K.E."/>
        </authorList>
    </citation>
    <scope>NUCLEOTIDE SEQUENCE [LARGE SCALE GENOMIC DNA]</scope>
    <source>
        <strain evidence="1 2">W5455</strain>
    </source>
</reference>
<dbReference type="GeneID" id="90987530"/>
<organism evidence="1 2">
    <name type="scientific">Pyramidobacter piscolens W5455</name>
    <dbReference type="NCBI Taxonomy" id="352165"/>
    <lineage>
        <taxon>Bacteria</taxon>
        <taxon>Thermotogati</taxon>
        <taxon>Synergistota</taxon>
        <taxon>Synergistia</taxon>
        <taxon>Synergistales</taxon>
        <taxon>Dethiosulfovibrionaceae</taxon>
        <taxon>Pyramidobacter</taxon>
    </lineage>
</organism>
<sequence length="43" mass="4749">MRLDCGAVLAFLPAMSALAALALHLALPMNAQFMERPLPYYKK</sequence>
<dbReference type="Proteomes" id="UP000006462">
    <property type="component" value="Unassembled WGS sequence"/>
</dbReference>
<protein>
    <submittedName>
        <fullName evidence="1">Uncharacterized protein</fullName>
    </submittedName>
</protein>
<proteinExistence type="predicted"/>
<keyword evidence="2" id="KW-1185">Reference proteome</keyword>
<name>A0ABM9ZT14_9BACT</name>
<accession>A0ABM9ZT14</accession>
<gene>
    <name evidence="1" type="ORF">HMPREF7215_1313</name>
</gene>
<dbReference type="RefSeq" id="WP_009165524.1">
    <property type="nucleotide sequence ID" value="NZ_ADFP01000098.1"/>
</dbReference>
<comment type="caution">
    <text evidence="1">The sequence shown here is derived from an EMBL/GenBank/DDBJ whole genome shotgun (WGS) entry which is preliminary data.</text>
</comment>
<evidence type="ECO:0000313" key="2">
    <source>
        <dbReference type="Proteomes" id="UP000006462"/>
    </source>
</evidence>
<evidence type="ECO:0000313" key="1">
    <source>
        <dbReference type="EMBL" id="EFB90022.1"/>
    </source>
</evidence>